<dbReference type="Gene3D" id="3.30.390.10">
    <property type="entry name" value="Enolase-like, N-terminal domain"/>
    <property type="match status" value="1"/>
</dbReference>
<organism evidence="1 2">
    <name type="scientific">Novosphingobium sediminicola</name>
    <dbReference type="NCBI Taxonomy" id="563162"/>
    <lineage>
        <taxon>Bacteria</taxon>
        <taxon>Pseudomonadati</taxon>
        <taxon>Pseudomonadota</taxon>
        <taxon>Alphaproteobacteria</taxon>
        <taxon>Sphingomonadales</taxon>
        <taxon>Sphingomonadaceae</taxon>
        <taxon>Novosphingobium</taxon>
    </lineage>
</organism>
<protein>
    <submittedName>
        <fullName evidence="1">Mannonate dehydratase</fullName>
        <ecNumber evidence="1">4.2.1.8</ecNumber>
    </submittedName>
</protein>
<evidence type="ECO:0000313" key="1">
    <source>
        <dbReference type="EMBL" id="MBB3957690.1"/>
    </source>
</evidence>
<keyword evidence="2" id="KW-1185">Reference proteome</keyword>
<comment type="caution">
    <text evidence="1">The sequence shown here is derived from an EMBL/GenBank/DDBJ whole genome shotgun (WGS) entry which is preliminary data.</text>
</comment>
<accession>A0A7W6CLJ8</accession>
<dbReference type="GO" id="GO:0008927">
    <property type="term" value="F:mannonate dehydratase activity"/>
    <property type="evidence" value="ECO:0007669"/>
    <property type="project" value="UniProtKB-EC"/>
</dbReference>
<dbReference type="InterPro" id="IPR029017">
    <property type="entry name" value="Enolase-like_N"/>
</dbReference>
<proteinExistence type="predicted"/>
<name>A0A7W6CLJ8_9SPHN</name>
<gene>
    <name evidence="1" type="ORF">GGR38_004665</name>
</gene>
<sequence length="29" mass="3431">MDETLAAKYPYKPAYLPVARLEDGTMWNW</sequence>
<dbReference type="AlphaFoldDB" id="A0A7W6CLJ8"/>
<dbReference type="Proteomes" id="UP000548867">
    <property type="component" value="Unassembled WGS sequence"/>
</dbReference>
<dbReference type="EC" id="4.2.1.8" evidence="1"/>
<reference evidence="1 2" key="1">
    <citation type="submission" date="2020-08" db="EMBL/GenBank/DDBJ databases">
        <title>Genomic Encyclopedia of Type Strains, Phase IV (KMG-IV): sequencing the most valuable type-strain genomes for metagenomic binning, comparative biology and taxonomic classification.</title>
        <authorList>
            <person name="Goeker M."/>
        </authorList>
    </citation>
    <scope>NUCLEOTIDE SEQUENCE [LARGE SCALE GENOMIC DNA]</scope>
    <source>
        <strain evidence="1 2">DSM 27057</strain>
    </source>
</reference>
<evidence type="ECO:0000313" key="2">
    <source>
        <dbReference type="Proteomes" id="UP000548867"/>
    </source>
</evidence>
<dbReference type="EMBL" id="JACIDX010000030">
    <property type="protein sequence ID" value="MBB3957690.1"/>
    <property type="molecule type" value="Genomic_DNA"/>
</dbReference>
<keyword evidence="1" id="KW-0456">Lyase</keyword>